<name>A0AAE4B7B3_9RHOB</name>
<feature type="transmembrane region" description="Helical" evidence="6">
    <location>
        <begin position="263"/>
        <end position="281"/>
    </location>
</feature>
<keyword evidence="9" id="KW-1185">Reference proteome</keyword>
<feature type="domain" description="EamA" evidence="7">
    <location>
        <begin position="7"/>
        <end position="139"/>
    </location>
</feature>
<evidence type="ECO:0000256" key="3">
    <source>
        <dbReference type="ARBA" id="ARBA00022692"/>
    </source>
</evidence>
<evidence type="ECO:0000256" key="5">
    <source>
        <dbReference type="ARBA" id="ARBA00023136"/>
    </source>
</evidence>
<evidence type="ECO:0000313" key="8">
    <source>
        <dbReference type="EMBL" id="MDQ2091296.1"/>
    </source>
</evidence>
<gene>
    <name evidence="8" type="ORF">NO357_15455</name>
</gene>
<sequence>MPSDNLRGIAYLIAAMAFFATTDACVQLAAQSLPKGQVLATMGLGGAVIFAAITRARGHRVVAPDLVSWPMLLRNGAEILATFSFVTALSTVGISLASAVIQATPLVVTFVAIVLLGEKVGWRRWGAILAGFAGVLVILRPGLEGFDINALWAVSAMIGLALRDVSTRLMPGTTPSTRIAFYGMATLVVAGSLHMAVIAPPTPPDAATQAYLAGSIGFGALGYYLMIQAMRIGEISVVAPFRYTRILFALTVGFVVFGEEPDWITYVGCGITIAAGLYAFLRERRVAQQQSLKGTPS</sequence>
<evidence type="ECO:0000256" key="4">
    <source>
        <dbReference type="ARBA" id="ARBA00022989"/>
    </source>
</evidence>
<feature type="transmembrane region" description="Helical" evidence="6">
    <location>
        <begin position="125"/>
        <end position="143"/>
    </location>
</feature>
<feature type="domain" description="EamA" evidence="7">
    <location>
        <begin position="150"/>
        <end position="275"/>
    </location>
</feature>
<keyword evidence="5 6" id="KW-0472">Membrane</keyword>
<evidence type="ECO:0000256" key="1">
    <source>
        <dbReference type="ARBA" id="ARBA00004141"/>
    </source>
</evidence>
<evidence type="ECO:0000256" key="2">
    <source>
        <dbReference type="ARBA" id="ARBA00009853"/>
    </source>
</evidence>
<evidence type="ECO:0000256" key="6">
    <source>
        <dbReference type="SAM" id="Phobius"/>
    </source>
</evidence>
<comment type="similarity">
    <text evidence="2">Belongs to the drug/metabolite transporter (DMT) superfamily. 10 TMS drug/metabolite exporter (DME) (TC 2.A.7.3) family.</text>
</comment>
<dbReference type="EMBL" id="JANHAX010000005">
    <property type="protein sequence ID" value="MDQ2091296.1"/>
    <property type="molecule type" value="Genomic_DNA"/>
</dbReference>
<dbReference type="PANTHER" id="PTHR22911:SF6">
    <property type="entry name" value="SOLUTE CARRIER FAMILY 35 MEMBER G1"/>
    <property type="match status" value="1"/>
</dbReference>
<evidence type="ECO:0000313" key="9">
    <source>
        <dbReference type="Proteomes" id="UP001226762"/>
    </source>
</evidence>
<dbReference type="SUPFAM" id="SSF103481">
    <property type="entry name" value="Multidrug resistance efflux transporter EmrE"/>
    <property type="match status" value="2"/>
</dbReference>
<feature type="transmembrane region" description="Helical" evidence="6">
    <location>
        <begin position="239"/>
        <end position="257"/>
    </location>
</feature>
<comment type="caution">
    <text evidence="8">The sequence shown here is derived from an EMBL/GenBank/DDBJ whole genome shotgun (WGS) entry which is preliminary data.</text>
</comment>
<dbReference type="RefSeq" id="WP_306736591.1">
    <property type="nucleotide sequence ID" value="NZ_JANHAX010000005.1"/>
</dbReference>
<protein>
    <submittedName>
        <fullName evidence="8">DMT family transporter</fullName>
    </submittedName>
</protein>
<feature type="transmembrane region" description="Helical" evidence="6">
    <location>
        <begin position="36"/>
        <end position="54"/>
    </location>
</feature>
<feature type="transmembrane region" description="Helical" evidence="6">
    <location>
        <begin position="210"/>
        <end position="227"/>
    </location>
</feature>
<dbReference type="GO" id="GO:0016020">
    <property type="term" value="C:membrane"/>
    <property type="evidence" value="ECO:0007669"/>
    <property type="project" value="UniProtKB-SubCell"/>
</dbReference>
<proteinExistence type="inferred from homology"/>
<feature type="transmembrane region" description="Helical" evidence="6">
    <location>
        <begin position="149"/>
        <end position="167"/>
    </location>
</feature>
<comment type="subcellular location">
    <subcellularLocation>
        <location evidence="1">Membrane</location>
        <topology evidence="1">Multi-pass membrane protein</topology>
    </subcellularLocation>
</comment>
<dbReference type="Proteomes" id="UP001226762">
    <property type="component" value="Unassembled WGS sequence"/>
</dbReference>
<dbReference type="AlphaFoldDB" id="A0AAE4B7B3"/>
<feature type="transmembrane region" description="Helical" evidence="6">
    <location>
        <begin position="92"/>
        <end position="116"/>
    </location>
</feature>
<keyword evidence="3 6" id="KW-0812">Transmembrane</keyword>
<dbReference type="InterPro" id="IPR000620">
    <property type="entry name" value="EamA_dom"/>
</dbReference>
<organism evidence="8 9">
    <name type="scientific">Marimonas arenosa</name>
    <dbReference type="NCBI Taxonomy" id="1795305"/>
    <lineage>
        <taxon>Bacteria</taxon>
        <taxon>Pseudomonadati</taxon>
        <taxon>Pseudomonadota</taxon>
        <taxon>Alphaproteobacteria</taxon>
        <taxon>Rhodobacterales</taxon>
        <taxon>Paracoccaceae</taxon>
        <taxon>Marimonas</taxon>
    </lineage>
</organism>
<accession>A0AAE4B7B3</accession>
<feature type="transmembrane region" description="Helical" evidence="6">
    <location>
        <begin position="179"/>
        <end position="198"/>
    </location>
</feature>
<feature type="transmembrane region" description="Helical" evidence="6">
    <location>
        <begin position="66"/>
        <end position="86"/>
    </location>
</feature>
<evidence type="ECO:0000259" key="7">
    <source>
        <dbReference type="Pfam" id="PF00892"/>
    </source>
</evidence>
<reference evidence="8" key="1">
    <citation type="submission" date="2022-07" db="EMBL/GenBank/DDBJ databases">
        <authorList>
            <person name="Otstavnykh N."/>
            <person name="Isaeva M."/>
            <person name="Bystritskaya E."/>
        </authorList>
    </citation>
    <scope>NUCLEOTIDE SEQUENCE</scope>
    <source>
        <strain evidence="8">KCTC 52189</strain>
    </source>
</reference>
<reference evidence="8" key="2">
    <citation type="submission" date="2023-02" db="EMBL/GenBank/DDBJ databases">
        <title>'Rhodoalgimonas zhirmunskyi' gen. nov., isolated from a red alga.</title>
        <authorList>
            <person name="Nedashkovskaya O.I."/>
            <person name="Otstavnykh N.Y."/>
            <person name="Bystritskaya E.P."/>
            <person name="Balabanova L.A."/>
            <person name="Isaeva M.P."/>
        </authorList>
    </citation>
    <scope>NUCLEOTIDE SEQUENCE</scope>
    <source>
        <strain evidence="8">KCTC 52189</strain>
    </source>
</reference>
<feature type="transmembrane region" description="Helical" evidence="6">
    <location>
        <begin position="9"/>
        <end position="30"/>
    </location>
</feature>
<dbReference type="Pfam" id="PF00892">
    <property type="entry name" value="EamA"/>
    <property type="match status" value="2"/>
</dbReference>
<dbReference type="Gene3D" id="1.10.3730.20">
    <property type="match status" value="2"/>
</dbReference>
<dbReference type="InterPro" id="IPR037185">
    <property type="entry name" value="EmrE-like"/>
</dbReference>
<dbReference type="PANTHER" id="PTHR22911">
    <property type="entry name" value="ACYL-MALONYL CONDENSING ENZYME-RELATED"/>
    <property type="match status" value="1"/>
</dbReference>
<keyword evidence="4 6" id="KW-1133">Transmembrane helix</keyword>